<organism evidence="1 2">
    <name type="scientific">Euzebyella marina</name>
    <dbReference type="NCBI Taxonomy" id="1761453"/>
    <lineage>
        <taxon>Bacteria</taxon>
        <taxon>Pseudomonadati</taxon>
        <taxon>Bacteroidota</taxon>
        <taxon>Flavobacteriia</taxon>
        <taxon>Flavobacteriales</taxon>
        <taxon>Flavobacteriaceae</taxon>
        <taxon>Euzebyella</taxon>
    </lineage>
</organism>
<dbReference type="KEGG" id="emar:D1013_10965"/>
<protein>
    <submittedName>
        <fullName evidence="1">DUF4249 domain-containing protein</fullName>
    </submittedName>
</protein>
<dbReference type="RefSeq" id="WP_121848872.1">
    <property type="nucleotide sequence ID" value="NZ_CP032050.1"/>
</dbReference>
<dbReference type="OrthoDB" id="1430047at2"/>
<dbReference type="Pfam" id="PF14054">
    <property type="entry name" value="DUF4249"/>
    <property type="match status" value="1"/>
</dbReference>
<name>A0A3G2L6E3_9FLAO</name>
<reference evidence="1 2" key="1">
    <citation type="submission" date="2018-08" db="EMBL/GenBank/DDBJ databases">
        <title>The reduced genetic potential of extracellular carbohydrate catabolism in Euzebyella marina RN62, a Flavobacteriia bacterium isolated from the hadal water.</title>
        <authorList>
            <person name="Xue C."/>
        </authorList>
    </citation>
    <scope>NUCLEOTIDE SEQUENCE [LARGE SCALE GENOMIC DNA]</scope>
    <source>
        <strain evidence="1 2">RN62</strain>
    </source>
</reference>
<accession>A0A3G2L6E3</accession>
<dbReference type="InterPro" id="IPR025345">
    <property type="entry name" value="DUF4249"/>
</dbReference>
<proteinExistence type="predicted"/>
<dbReference type="Proteomes" id="UP000276309">
    <property type="component" value="Chromosome"/>
</dbReference>
<gene>
    <name evidence="1" type="ORF">D1013_10965</name>
</gene>
<keyword evidence="2" id="KW-1185">Reference proteome</keyword>
<dbReference type="PROSITE" id="PS51257">
    <property type="entry name" value="PROKAR_LIPOPROTEIN"/>
    <property type="match status" value="1"/>
</dbReference>
<dbReference type="AlphaFoldDB" id="A0A3G2L6E3"/>
<evidence type="ECO:0000313" key="1">
    <source>
        <dbReference type="EMBL" id="AYN67857.1"/>
    </source>
</evidence>
<sequence length="277" mass="31219">MRKYLLIIPVLFLITSCEDVVEIDTPTEPPRLFVDAVIRVDTEMEMTNVSFTVGETSNFFDEPQPAELSEIHITNIGYESNDAEDTNILVLTQTTPGQYEGSKNTSFFTDGNELQLRIDYNGVIYSATTNYVPTSPISRLEQGEGSLFTGDETEILISFTDSPDRDDYYLFDFDFNEYLVSEDEFYQGQPFEFSYFYDDGVQPGMEVQISLIGVDEPFFNYMNQVIVQSGGDQGPFQTPSATVRGNILNVSDENGTDNFALGYFAVCQTYTQSITIE</sequence>
<dbReference type="EMBL" id="CP032050">
    <property type="protein sequence ID" value="AYN67857.1"/>
    <property type="molecule type" value="Genomic_DNA"/>
</dbReference>
<evidence type="ECO:0000313" key="2">
    <source>
        <dbReference type="Proteomes" id="UP000276309"/>
    </source>
</evidence>